<proteinExistence type="predicted"/>
<dbReference type="SUPFAM" id="SSF53474">
    <property type="entry name" value="alpha/beta-Hydrolases"/>
    <property type="match status" value="1"/>
</dbReference>
<name>A0ABS5TAH2_9ACTN</name>
<sequence length="226" mass="23041">MTTTQPESVPEAADDAAEVMPIDTPLGPARAHLWTPARPPAGRIVLGHGAGGGIGAADLVAVRRRVVALGWQVVLVEQPWRVAGKKVAAPPPRLDIGWSAVFAGLGARPGWSDLPVVVGGRSAGARVACRSAAGLGARAVCCLAFPLHPPGRPEKSRAAELALPGAAGIDVLVVQGERDAFGGPDEIAALDLPGVRVSRVEGDHSLKKDVPVAEAVAAALPGWLNP</sequence>
<dbReference type="RefSeq" id="WP_214154333.1">
    <property type="nucleotide sequence ID" value="NZ_JAHBAY010000001.1"/>
</dbReference>
<evidence type="ECO:0000259" key="1">
    <source>
        <dbReference type="Pfam" id="PF20408"/>
    </source>
</evidence>
<dbReference type="Gene3D" id="3.40.50.1820">
    <property type="entry name" value="alpha/beta hydrolase"/>
    <property type="match status" value="1"/>
</dbReference>
<accession>A0ABS5TAH2</accession>
<evidence type="ECO:0000313" key="3">
    <source>
        <dbReference type="Proteomes" id="UP001197247"/>
    </source>
</evidence>
<dbReference type="PANTHER" id="PTHR13136:SF11">
    <property type="entry name" value="TESTIS-EXPRESSED PROTEIN 30"/>
    <property type="match status" value="1"/>
</dbReference>
<organism evidence="2 3">
    <name type="scientific">Kineosporia corallincola</name>
    <dbReference type="NCBI Taxonomy" id="2835133"/>
    <lineage>
        <taxon>Bacteria</taxon>
        <taxon>Bacillati</taxon>
        <taxon>Actinomycetota</taxon>
        <taxon>Actinomycetes</taxon>
        <taxon>Kineosporiales</taxon>
        <taxon>Kineosporiaceae</taxon>
        <taxon>Kineosporia</taxon>
    </lineage>
</organism>
<dbReference type="PANTHER" id="PTHR13136">
    <property type="entry name" value="TESTIS DEVELOPMENT PROTEIN PRTD"/>
    <property type="match status" value="1"/>
</dbReference>
<dbReference type="EMBL" id="JAHBAY010000001">
    <property type="protein sequence ID" value="MBT0768075.1"/>
    <property type="molecule type" value="Genomic_DNA"/>
</dbReference>
<dbReference type="InterPro" id="IPR029058">
    <property type="entry name" value="AB_hydrolase_fold"/>
</dbReference>
<dbReference type="Proteomes" id="UP001197247">
    <property type="component" value="Unassembled WGS sequence"/>
</dbReference>
<dbReference type="InterPro" id="IPR046879">
    <property type="entry name" value="KANL3/Tex30_Abhydrolase"/>
</dbReference>
<reference evidence="2 3" key="1">
    <citation type="submission" date="2021-05" db="EMBL/GenBank/DDBJ databases">
        <title>Kineosporia and Streptomyces sp. nov. two new marine actinobacteria isolated from Coral.</title>
        <authorList>
            <person name="Buangrab K."/>
            <person name="Sutthacheep M."/>
            <person name="Yeemin T."/>
            <person name="Harunari E."/>
            <person name="Igarashi Y."/>
            <person name="Kanchanasin P."/>
            <person name="Tanasupawat S."/>
            <person name="Phongsopitanun W."/>
        </authorList>
    </citation>
    <scope>NUCLEOTIDE SEQUENCE [LARGE SCALE GENOMIC DNA]</scope>
    <source>
        <strain evidence="2 3">J2-2</strain>
    </source>
</reference>
<feature type="domain" description="KANL3/Tex30 alpha/beta hydrolase-like" evidence="1">
    <location>
        <begin position="43"/>
        <end position="208"/>
    </location>
</feature>
<dbReference type="Pfam" id="PF20408">
    <property type="entry name" value="Abhydrolase_11"/>
    <property type="match status" value="1"/>
</dbReference>
<gene>
    <name evidence="2" type="ORF">KIH74_04025</name>
</gene>
<dbReference type="InterPro" id="IPR026555">
    <property type="entry name" value="NSL3/Tex30"/>
</dbReference>
<evidence type="ECO:0000313" key="2">
    <source>
        <dbReference type="EMBL" id="MBT0768075.1"/>
    </source>
</evidence>
<comment type="caution">
    <text evidence="2">The sequence shown here is derived from an EMBL/GenBank/DDBJ whole genome shotgun (WGS) entry which is preliminary data.</text>
</comment>
<keyword evidence="3" id="KW-1185">Reference proteome</keyword>
<protein>
    <recommendedName>
        <fullName evidence="1">KANL3/Tex30 alpha/beta hydrolase-like domain-containing protein</fullName>
    </recommendedName>
</protein>